<organism evidence="4 5">
    <name type="scientific">Phytophthora megakarya</name>
    <dbReference type="NCBI Taxonomy" id="4795"/>
    <lineage>
        <taxon>Eukaryota</taxon>
        <taxon>Sar</taxon>
        <taxon>Stramenopiles</taxon>
        <taxon>Oomycota</taxon>
        <taxon>Peronosporomycetes</taxon>
        <taxon>Peronosporales</taxon>
        <taxon>Peronosporaceae</taxon>
        <taxon>Phytophthora</taxon>
    </lineage>
</organism>
<dbReference type="GO" id="GO:0008233">
    <property type="term" value="F:peptidase activity"/>
    <property type="evidence" value="ECO:0007669"/>
    <property type="project" value="UniProtKB-KW"/>
</dbReference>
<accession>A0A225WMV5</accession>
<dbReference type="InterPro" id="IPR054722">
    <property type="entry name" value="PolX-like_BBD"/>
</dbReference>
<comment type="caution">
    <text evidence="4">The sequence shown here is derived from an EMBL/GenBank/DDBJ whole genome shotgun (WGS) entry which is preliminary data.</text>
</comment>
<feature type="compositionally biased region" description="Polar residues" evidence="2">
    <location>
        <begin position="507"/>
        <end position="516"/>
    </location>
</feature>
<dbReference type="OrthoDB" id="129320at2759"/>
<evidence type="ECO:0000256" key="2">
    <source>
        <dbReference type="SAM" id="MobiDB-lite"/>
    </source>
</evidence>
<dbReference type="InterPro" id="IPR001584">
    <property type="entry name" value="Integrase_cat-core"/>
</dbReference>
<dbReference type="SUPFAM" id="SSF53098">
    <property type="entry name" value="Ribonuclease H-like"/>
    <property type="match status" value="1"/>
</dbReference>
<dbReference type="Pfam" id="PF22936">
    <property type="entry name" value="Pol_BBD"/>
    <property type="match status" value="1"/>
</dbReference>
<keyword evidence="1" id="KW-0645">Protease</keyword>
<feature type="domain" description="Integrase catalytic" evidence="3">
    <location>
        <begin position="154"/>
        <end position="337"/>
    </location>
</feature>
<evidence type="ECO:0000259" key="3">
    <source>
        <dbReference type="PROSITE" id="PS50994"/>
    </source>
</evidence>
<evidence type="ECO:0000313" key="4">
    <source>
        <dbReference type="EMBL" id="OWZ18824.1"/>
    </source>
</evidence>
<dbReference type="GO" id="GO:0006508">
    <property type="term" value="P:proteolysis"/>
    <property type="evidence" value="ECO:0007669"/>
    <property type="project" value="UniProtKB-KW"/>
</dbReference>
<evidence type="ECO:0000256" key="1">
    <source>
        <dbReference type="ARBA" id="ARBA00022670"/>
    </source>
</evidence>
<dbReference type="PANTHER" id="PTHR42648">
    <property type="entry name" value="TRANSPOSASE, PUTATIVE-RELATED"/>
    <property type="match status" value="1"/>
</dbReference>
<dbReference type="Gene3D" id="3.30.420.10">
    <property type="entry name" value="Ribonuclease H-like superfamily/Ribonuclease H"/>
    <property type="match status" value="1"/>
</dbReference>
<dbReference type="InterPro" id="IPR012337">
    <property type="entry name" value="RNaseH-like_sf"/>
</dbReference>
<feature type="region of interest" description="Disordered" evidence="2">
    <location>
        <begin position="486"/>
        <end position="521"/>
    </location>
</feature>
<dbReference type="GO" id="GO:0015074">
    <property type="term" value="P:DNA integration"/>
    <property type="evidence" value="ECO:0007669"/>
    <property type="project" value="InterPro"/>
</dbReference>
<dbReference type="EMBL" id="NBNE01000531">
    <property type="protein sequence ID" value="OWZ18824.1"/>
    <property type="molecule type" value="Genomic_DNA"/>
</dbReference>
<protein>
    <recommendedName>
        <fullName evidence="3">Integrase catalytic domain-containing protein</fullName>
    </recommendedName>
</protein>
<reference evidence="5" key="1">
    <citation type="submission" date="2017-03" db="EMBL/GenBank/DDBJ databases">
        <title>Phytopthora megakarya and P. palmivora, two closely related causual agents of cacao black pod achieved similar genome size and gene model numbers by different mechanisms.</title>
        <authorList>
            <person name="Ali S."/>
            <person name="Shao J."/>
            <person name="Larry D.J."/>
            <person name="Kronmiller B."/>
            <person name="Shen D."/>
            <person name="Strem M.D."/>
            <person name="Melnick R.L."/>
            <person name="Guiltinan M.J."/>
            <person name="Tyler B.M."/>
            <person name="Meinhardt L.W."/>
            <person name="Bailey B.A."/>
        </authorList>
    </citation>
    <scope>NUCLEOTIDE SEQUENCE [LARGE SCALE GENOMIC DNA]</scope>
    <source>
        <strain evidence="5">zdho120</strain>
    </source>
</reference>
<name>A0A225WMV5_9STRA</name>
<dbReference type="GO" id="GO:0003676">
    <property type="term" value="F:nucleic acid binding"/>
    <property type="evidence" value="ECO:0007669"/>
    <property type="project" value="InterPro"/>
</dbReference>
<dbReference type="PROSITE" id="PS50994">
    <property type="entry name" value="INTEGRASE"/>
    <property type="match status" value="1"/>
</dbReference>
<keyword evidence="5" id="KW-1185">Reference proteome</keyword>
<feature type="region of interest" description="Disordered" evidence="2">
    <location>
        <begin position="430"/>
        <end position="450"/>
    </location>
</feature>
<proteinExistence type="predicted"/>
<gene>
    <name evidence="4" type="ORF">PHMEG_0007031</name>
</gene>
<dbReference type="AlphaFoldDB" id="A0A225WMV5"/>
<dbReference type="InterPro" id="IPR036397">
    <property type="entry name" value="RNaseH_sf"/>
</dbReference>
<evidence type="ECO:0000313" key="5">
    <source>
        <dbReference type="Proteomes" id="UP000198211"/>
    </source>
</evidence>
<dbReference type="Proteomes" id="UP000198211">
    <property type="component" value="Unassembled WGS sequence"/>
</dbReference>
<dbReference type="InterPro" id="IPR039537">
    <property type="entry name" value="Retrotran_Ty1/copia-like"/>
</dbReference>
<sequence length="632" mass="70554">MSWWCFASGSNAHIVGDPKVFEHLEEIQPEELTAGVQGVAESMATKAAGIGTVKIVSIIGESEVELFIDGVLNVPGATHGLFSKGLALEQGFAVDYDRNTREYSIFKGNQRVITAFPSQGIWIFNIKQPGDPHERKLILGKQKRKRRHKSLNRNITAPTQIVYADLLSPGSGNGTRYKAILVIMDGWSRFLTVYLLTSKEASVVNQLMQQYVLWAERQAGRGIKKIVQSEFEPAENEKFPEQRVLTDKGGEFVNTAIEYWYAARGIEHIKVGPKSSHLNPCERAHQSLIEMTKVQMQAAGFPRSFWPYALKNRVYINNRVYAKPIEGVPYQRIFGVKPDIHHIRKFGSLAYVHVPVSPEKQKQDDNAFVSFVFGYAEETVGCQVYIPSERTVKFVAEVRVQEDITYGDRHDVNPAGINVAELLTFETEPENDKIEANSSSIEGPDSFVPESECSMERVDNVADDCSEVNASVLYEFSESRMKTTPFRLKQGDGDDIGNVNIAEKPQELSSQSSFSPRSDMESQGKVSIIADDEFSCKIRATRSRSAEDVESVAAECGSEDGYESTYSNSKSDELVLDQNVHDGLEPSDGATNRSKLPVVYSKSALKYHLEYERGLHAITHHPKQSETSSVKM</sequence>
<dbReference type="InterPro" id="IPR057670">
    <property type="entry name" value="SH3_retrovirus"/>
</dbReference>
<dbReference type="Pfam" id="PF25597">
    <property type="entry name" value="SH3_retrovirus"/>
    <property type="match status" value="1"/>
</dbReference>
<dbReference type="PANTHER" id="PTHR42648:SF28">
    <property type="entry name" value="TRANSPOSON-ENCODED PROTEIN WITH RIBONUCLEASE H-LIKE AND RETROVIRUS ZINC FINGER-LIKE DOMAINS"/>
    <property type="match status" value="1"/>
</dbReference>
<keyword evidence="1" id="KW-0378">Hydrolase</keyword>